<evidence type="ECO:0000313" key="2">
    <source>
        <dbReference type="Proteomes" id="UP000722485"/>
    </source>
</evidence>
<dbReference type="OrthoDB" id="10502061at2759"/>
<accession>A0A9P5LJK0</accession>
<dbReference type="Proteomes" id="UP000722485">
    <property type="component" value="Unassembled WGS sequence"/>
</dbReference>
<dbReference type="EMBL" id="JAANBB010000018">
    <property type="protein sequence ID" value="KAF7555672.1"/>
    <property type="molecule type" value="Genomic_DNA"/>
</dbReference>
<keyword evidence="2" id="KW-1185">Reference proteome</keyword>
<gene>
    <name evidence="1" type="ORF">G7Z17_g1946</name>
</gene>
<dbReference type="AlphaFoldDB" id="A0A9P5LJK0"/>
<sequence>MANNIKCPLQQSDLTITPDAVEDVEVPLTPVYGDTYGEIRNEKNGLDTSAHVTDGCVNIRINQFNQRLSQLLTPALRQHVQCVQYSDSPPPPSPLNFFM</sequence>
<reference evidence="1" key="1">
    <citation type="submission" date="2020-03" db="EMBL/GenBank/DDBJ databases">
        <title>Draft Genome Sequence of Cylindrodendrum hubeiense.</title>
        <authorList>
            <person name="Buettner E."/>
            <person name="Kellner H."/>
        </authorList>
    </citation>
    <scope>NUCLEOTIDE SEQUENCE</scope>
    <source>
        <strain evidence="1">IHI 201604</strain>
    </source>
</reference>
<proteinExistence type="predicted"/>
<comment type="caution">
    <text evidence="1">The sequence shown here is derived from an EMBL/GenBank/DDBJ whole genome shotgun (WGS) entry which is preliminary data.</text>
</comment>
<name>A0A9P5LJK0_9HYPO</name>
<evidence type="ECO:0000313" key="1">
    <source>
        <dbReference type="EMBL" id="KAF7555672.1"/>
    </source>
</evidence>
<protein>
    <submittedName>
        <fullName evidence="1">Uncharacterized protein</fullName>
    </submittedName>
</protein>
<organism evidence="1 2">
    <name type="scientific">Cylindrodendrum hubeiense</name>
    <dbReference type="NCBI Taxonomy" id="595255"/>
    <lineage>
        <taxon>Eukaryota</taxon>
        <taxon>Fungi</taxon>
        <taxon>Dikarya</taxon>
        <taxon>Ascomycota</taxon>
        <taxon>Pezizomycotina</taxon>
        <taxon>Sordariomycetes</taxon>
        <taxon>Hypocreomycetidae</taxon>
        <taxon>Hypocreales</taxon>
        <taxon>Nectriaceae</taxon>
        <taxon>Cylindrodendrum</taxon>
    </lineage>
</organism>